<keyword evidence="3" id="KW-0489">Methyltransferase</keyword>
<protein>
    <submittedName>
        <fullName evidence="3">S-adenosyl-L-methionine-dependent methyltransferase</fullName>
    </submittedName>
</protein>
<comment type="similarity">
    <text evidence="1">Belongs to the methyltransferase superfamily. LaeA methyltransferase family.</text>
</comment>
<evidence type="ECO:0000313" key="4">
    <source>
        <dbReference type="Proteomes" id="UP001303115"/>
    </source>
</evidence>
<reference evidence="4" key="1">
    <citation type="journal article" date="2023" name="Mol. Phylogenet. Evol.">
        <title>Genome-scale phylogeny and comparative genomics of the fungal order Sordariales.</title>
        <authorList>
            <person name="Hensen N."/>
            <person name="Bonometti L."/>
            <person name="Westerberg I."/>
            <person name="Brannstrom I.O."/>
            <person name="Guillou S."/>
            <person name="Cros-Aarteil S."/>
            <person name="Calhoun S."/>
            <person name="Haridas S."/>
            <person name="Kuo A."/>
            <person name="Mondo S."/>
            <person name="Pangilinan J."/>
            <person name="Riley R."/>
            <person name="LaButti K."/>
            <person name="Andreopoulos B."/>
            <person name="Lipzen A."/>
            <person name="Chen C."/>
            <person name="Yan M."/>
            <person name="Daum C."/>
            <person name="Ng V."/>
            <person name="Clum A."/>
            <person name="Steindorff A."/>
            <person name="Ohm R.A."/>
            <person name="Martin F."/>
            <person name="Silar P."/>
            <person name="Natvig D.O."/>
            <person name="Lalanne C."/>
            <person name="Gautier V."/>
            <person name="Ament-Velasquez S.L."/>
            <person name="Kruys A."/>
            <person name="Hutchinson M.I."/>
            <person name="Powell A.J."/>
            <person name="Barry K."/>
            <person name="Miller A.N."/>
            <person name="Grigoriev I.V."/>
            <person name="Debuchy R."/>
            <person name="Gladieux P."/>
            <person name="Hiltunen Thoren M."/>
            <person name="Johannesson H."/>
        </authorList>
    </citation>
    <scope>NUCLEOTIDE SEQUENCE [LARGE SCALE GENOMIC DNA]</scope>
    <source>
        <strain evidence="4">CBS 284.82</strain>
    </source>
</reference>
<feature type="domain" description="Methyltransferase type 11" evidence="2">
    <location>
        <begin position="53"/>
        <end position="162"/>
    </location>
</feature>
<dbReference type="CDD" id="cd02440">
    <property type="entry name" value="AdoMet_MTases"/>
    <property type="match status" value="1"/>
</dbReference>
<sequence>MSTKTIYQSTPEEWDAYVSEYAAFNKNSPFSLSVPLLVKADGARPFSTATGILDNGCGTGKVTSELIDRYAADLPAAARLLASDFSPAMVKFVQELKSEPPQASNPVWRRVEPLVQDAQNLDAIPDSSLSHVLSGMVLFAVSDADKALAEARRTLEPGGVLALTAGMVFPWIDIWTYAQPLRPGDLWELSPAEGWRSVEAVEALVTRAGFREVSVDVTTMPMKMAPPMLRGFLRNFIKSKNPAAVTVFAGFSEEEFEKALDLIVEGAVKDYGRGEEVVLDGKVAVVSALK</sequence>
<accession>A0AAN6P9W2</accession>
<evidence type="ECO:0000259" key="2">
    <source>
        <dbReference type="Pfam" id="PF08241"/>
    </source>
</evidence>
<comment type="caution">
    <text evidence="3">The sequence shown here is derived from an EMBL/GenBank/DDBJ whole genome shotgun (WGS) entry which is preliminary data.</text>
</comment>
<organism evidence="3 4">
    <name type="scientific">Parachaetomium inaequale</name>
    <dbReference type="NCBI Taxonomy" id="2588326"/>
    <lineage>
        <taxon>Eukaryota</taxon>
        <taxon>Fungi</taxon>
        <taxon>Dikarya</taxon>
        <taxon>Ascomycota</taxon>
        <taxon>Pezizomycotina</taxon>
        <taxon>Sordariomycetes</taxon>
        <taxon>Sordariomycetidae</taxon>
        <taxon>Sordariales</taxon>
        <taxon>Chaetomiaceae</taxon>
        <taxon>Parachaetomium</taxon>
    </lineage>
</organism>
<dbReference type="InterPro" id="IPR013216">
    <property type="entry name" value="Methyltransf_11"/>
</dbReference>
<evidence type="ECO:0000256" key="1">
    <source>
        <dbReference type="ARBA" id="ARBA00038158"/>
    </source>
</evidence>
<dbReference type="AlphaFoldDB" id="A0AAN6P9W2"/>
<dbReference type="Proteomes" id="UP001303115">
    <property type="component" value="Unassembled WGS sequence"/>
</dbReference>
<dbReference type="GO" id="GO:0032259">
    <property type="term" value="P:methylation"/>
    <property type="evidence" value="ECO:0007669"/>
    <property type="project" value="UniProtKB-KW"/>
</dbReference>
<dbReference type="Pfam" id="PF08241">
    <property type="entry name" value="Methyltransf_11"/>
    <property type="match status" value="1"/>
</dbReference>
<dbReference type="PANTHER" id="PTHR43591">
    <property type="entry name" value="METHYLTRANSFERASE"/>
    <property type="match status" value="1"/>
</dbReference>
<dbReference type="InterPro" id="IPR029063">
    <property type="entry name" value="SAM-dependent_MTases_sf"/>
</dbReference>
<keyword evidence="3" id="KW-0808">Transferase</keyword>
<dbReference type="GO" id="GO:0008757">
    <property type="term" value="F:S-adenosylmethionine-dependent methyltransferase activity"/>
    <property type="evidence" value="ECO:0007669"/>
    <property type="project" value="InterPro"/>
</dbReference>
<dbReference type="EMBL" id="MU854644">
    <property type="protein sequence ID" value="KAK4032132.1"/>
    <property type="molecule type" value="Genomic_DNA"/>
</dbReference>
<proteinExistence type="inferred from homology"/>
<dbReference type="Gene3D" id="3.40.50.150">
    <property type="entry name" value="Vaccinia Virus protein VP39"/>
    <property type="match status" value="1"/>
</dbReference>
<dbReference type="SUPFAM" id="SSF53335">
    <property type="entry name" value="S-adenosyl-L-methionine-dependent methyltransferases"/>
    <property type="match status" value="1"/>
</dbReference>
<dbReference type="PANTHER" id="PTHR43591:SF24">
    <property type="entry name" value="2-METHOXY-6-POLYPRENYL-1,4-BENZOQUINOL METHYLASE, MITOCHONDRIAL"/>
    <property type="match status" value="1"/>
</dbReference>
<keyword evidence="4" id="KW-1185">Reference proteome</keyword>
<name>A0AAN6P9W2_9PEZI</name>
<evidence type="ECO:0000313" key="3">
    <source>
        <dbReference type="EMBL" id="KAK4032132.1"/>
    </source>
</evidence>
<gene>
    <name evidence="3" type="ORF">C8A01DRAFT_41416</name>
</gene>